<gene>
    <name evidence="1" type="ORF">Lalb_Chr01g0019441</name>
</gene>
<sequence length="89" mass="9785">MGEKSPIYSEEMSEIFHCRCRWLDRPNGSIGSVPDNQRLLSLCWTALLGDMRFVADVCAAHMAWQSCVGGVADSVRSDPCGVLSFSSDQ</sequence>
<keyword evidence="2" id="KW-1185">Reference proteome</keyword>
<evidence type="ECO:0000313" key="1">
    <source>
        <dbReference type="EMBL" id="KAE9621878.1"/>
    </source>
</evidence>
<dbReference type="Proteomes" id="UP000447434">
    <property type="component" value="Chromosome 1"/>
</dbReference>
<dbReference type="AlphaFoldDB" id="A0A6A4R4Q6"/>
<evidence type="ECO:0000313" key="2">
    <source>
        <dbReference type="Proteomes" id="UP000447434"/>
    </source>
</evidence>
<accession>A0A6A4R4Q6</accession>
<dbReference type="EMBL" id="WOCE01000001">
    <property type="protein sequence ID" value="KAE9621878.1"/>
    <property type="molecule type" value="Genomic_DNA"/>
</dbReference>
<reference evidence="2" key="1">
    <citation type="journal article" date="2020" name="Nat. Commun.">
        <title>Genome sequence of the cluster root forming white lupin.</title>
        <authorList>
            <person name="Hufnagel B."/>
            <person name="Marques A."/>
            <person name="Soriano A."/>
            <person name="Marques L."/>
            <person name="Divol F."/>
            <person name="Doumas P."/>
            <person name="Sallet E."/>
            <person name="Mancinotti D."/>
            <person name="Carrere S."/>
            <person name="Marande W."/>
            <person name="Arribat S."/>
            <person name="Keller J."/>
            <person name="Huneau C."/>
            <person name="Blein T."/>
            <person name="Aime D."/>
            <person name="Laguerre M."/>
            <person name="Taylor J."/>
            <person name="Schubert V."/>
            <person name="Nelson M."/>
            <person name="Geu-Flores F."/>
            <person name="Crespi M."/>
            <person name="Gallardo-Guerrero K."/>
            <person name="Delaux P.-M."/>
            <person name="Salse J."/>
            <person name="Berges H."/>
            <person name="Guyot R."/>
            <person name="Gouzy J."/>
            <person name="Peret B."/>
        </authorList>
    </citation>
    <scope>NUCLEOTIDE SEQUENCE [LARGE SCALE GENOMIC DNA]</scope>
    <source>
        <strain evidence="2">cv. Amiga</strain>
    </source>
</reference>
<name>A0A6A4R4Q6_LUPAL</name>
<proteinExistence type="predicted"/>
<comment type="caution">
    <text evidence="1">The sequence shown here is derived from an EMBL/GenBank/DDBJ whole genome shotgun (WGS) entry which is preliminary data.</text>
</comment>
<organism evidence="1 2">
    <name type="scientific">Lupinus albus</name>
    <name type="common">White lupine</name>
    <name type="synonym">Lupinus termis</name>
    <dbReference type="NCBI Taxonomy" id="3870"/>
    <lineage>
        <taxon>Eukaryota</taxon>
        <taxon>Viridiplantae</taxon>
        <taxon>Streptophyta</taxon>
        <taxon>Embryophyta</taxon>
        <taxon>Tracheophyta</taxon>
        <taxon>Spermatophyta</taxon>
        <taxon>Magnoliopsida</taxon>
        <taxon>eudicotyledons</taxon>
        <taxon>Gunneridae</taxon>
        <taxon>Pentapetalae</taxon>
        <taxon>rosids</taxon>
        <taxon>fabids</taxon>
        <taxon>Fabales</taxon>
        <taxon>Fabaceae</taxon>
        <taxon>Papilionoideae</taxon>
        <taxon>50 kb inversion clade</taxon>
        <taxon>genistoids sensu lato</taxon>
        <taxon>core genistoids</taxon>
        <taxon>Genisteae</taxon>
        <taxon>Lupinus</taxon>
    </lineage>
</organism>
<protein>
    <submittedName>
        <fullName evidence="1">Uncharacterized protein</fullName>
    </submittedName>
</protein>